<proteinExistence type="predicted"/>
<evidence type="ECO:0000313" key="3">
    <source>
        <dbReference type="Proteomes" id="UP001501442"/>
    </source>
</evidence>
<keyword evidence="3" id="KW-1185">Reference proteome</keyword>
<name>A0ABP8UD12_9ACTN</name>
<feature type="domain" description="Inner membrane component" evidence="1">
    <location>
        <begin position="4"/>
        <end position="33"/>
    </location>
</feature>
<sequence length="53" mass="5838">MRTILNVIWLMFAGFWLALGYFLDGIACMAACCSGAMSGNDFLVMLANARAWE</sequence>
<evidence type="ECO:0000259" key="1">
    <source>
        <dbReference type="Pfam" id="PF03733"/>
    </source>
</evidence>
<gene>
    <name evidence="2" type="ORF">GCM10023196_048100</name>
</gene>
<reference evidence="3" key="1">
    <citation type="journal article" date="2019" name="Int. J. Syst. Evol. Microbiol.">
        <title>The Global Catalogue of Microorganisms (GCM) 10K type strain sequencing project: providing services to taxonomists for standard genome sequencing and annotation.</title>
        <authorList>
            <consortium name="The Broad Institute Genomics Platform"/>
            <consortium name="The Broad Institute Genome Sequencing Center for Infectious Disease"/>
            <person name="Wu L."/>
            <person name="Ma J."/>
        </authorList>
    </citation>
    <scope>NUCLEOTIDE SEQUENCE [LARGE SCALE GENOMIC DNA]</scope>
    <source>
        <strain evidence="3">JCM 17939</strain>
    </source>
</reference>
<dbReference type="RefSeq" id="WP_345433215.1">
    <property type="nucleotide sequence ID" value="NZ_BAABHK010000006.1"/>
</dbReference>
<dbReference type="InterPro" id="IPR005185">
    <property type="entry name" value="YccF"/>
</dbReference>
<accession>A0ABP8UD12</accession>
<comment type="caution">
    <text evidence="2">The sequence shown here is derived from an EMBL/GenBank/DDBJ whole genome shotgun (WGS) entry which is preliminary data.</text>
</comment>
<organism evidence="2 3">
    <name type="scientific">Actinoallomurus vinaceus</name>
    <dbReference type="NCBI Taxonomy" id="1080074"/>
    <lineage>
        <taxon>Bacteria</taxon>
        <taxon>Bacillati</taxon>
        <taxon>Actinomycetota</taxon>
        <taxon>Actinomycetes</taxon>
        <taxon>Streptosporangiales</taxon>
        <taxon>Thermomonosporaceae</taxon>
        <taxon>Actinoallomurus</taxon>
    </lineage>
</organism>
<dbReference type="Pfam" id="PF03733">
    <property type="entry name" value="YccF"/>
    <property type="match status" value="1"/>
</dbReference>
<dbReference type="EMBL" id="BAABHK010000006">
    <property type="protein sequence ID" value="GAA4629049.1"/>
    <property type="molecule type" value="Genomic_DNA"/>
</dbReference>
<evidence type="ECO:0000313" key="2">
    <source>
        <dbReference type="EMBL" id="GAA4629049.1"/>
    </source>
</evidence>
<protein>
    <recommendedName>
        <fullName evidence="1">Inner membrane component domain-containing protein</fullName>
    </recommendedName>
</protein>
<dbReference type="Proteomes" id="UP001501442">
    <property type="component" value="Unassembled WGS sequence"/>
</dbReference>